<sequence>MDGHDHPPWEEDESLPSIQADQFHDSGREFHPSSVFAAKVLTFAGFEQFLEDNWNSSQEATKMLEIHIDIPQEDPGLERSCQWFPKGSLLKIVHAGNSLPSSLCQHQTDLLTNPGCRNHTLSVQPDFVWNQNNGQSSSKHGNRKGLQTNIPLNARSPTKNLSNFSTEDGVTPPNNGIPDVSEHDESYYEILPHLKTTLLECVRQDSDNHKLPRIYGDLKKYLSKFVNIEVDIYATRRVAINRILAKIKDKTGLELDKRLINFLLGNLKRSYQMRFKHTNKKIFEGLNWDFTSFDARFPVFSGEKTIFDKWD</sequence>
<evidence type="ECO:0000256" key="1">
    <source>
        <dbReference type="SAM" id="MobiDB-lite"/>
    </source>
</evidence>
<reference evidence="2 3" key="1">
    <citation type="submission" date="2022-04" db="EMBL/GenBank/DDBJ databases">
        <title>Chromosome-level reference genomes for two strains of Caenorhabditis briggsae: an improved platform for comparative genomics.</title>
        <authorList>
            <person name="Stevens L."/>
            <person name="Andersen E."/>
        </authorList>
    </citation>
    <scope>NUCLEOTIDE SEQUENCE [LARGE SCALE GENOMIC DNA]</scope>
    <source>
        <strain evidence="2">VX34</strain>
        <tissue evidence="2">Whole-organism</tissue>
    </source>
</reference>
<proteinExistence type="predicted"/>
<evidence type="ECO:0000313" key="2">
    <source>
        <dbReference type="EMBL" id="UMM34161.1"/>
    </source>
</evidence>
<dbReference type="AlphaFoldDB" id="A0AAE9JL26"/>
<dbReference type="Proteomes" id="UP000829354">
    <property type="component" value="Chromosome V"/>
</dbReference>
<evidence type="ECO:0000313" key="3">
    <source>
        <dbReference type="Proteomes" id="UP000829354"/>
    </source>
</evidence>
<accession>A0AAE9JL26</accession>
<dbReference type="EMBL" id="CP092624">
    <property type="protein sequence ID" value="UMM34161.1"/>
    <property type="molecule type" value="Genomic_DNA"/>
</dbReference>
<organism evidence="2 3">
    <name type="scientific">Caenorhabditis briggsae</name>
    <dbReference type="NCBI Taxonomy" id="6238"/>
    <lineage>
        <taxon>Eukaryota</taxon>
        <taxon>Metazoa</taxon>
        <taxon>Ecdysozoa</taxon>
        <taxon>Nematoda</taxon>
        <taxon>Chromadorea</taxon>
        <taxon>Rhabditida</taxon>
        <taxon>Rhabditina</taxon>
        <taxon>Rhabditomorpha</taxon>
        <taxon>Rhabditoidea</taxon>
        <taxon>Rhabditidae</taxon>
        <taxon>Peloderinae</taxon>
        <taxon>Caenorhabditis</taxon>
    </lineage>
</organism>
<keyword evidence="3" id="KW-1185">Reference proteome</keyword>
<protein>
    <submittedName>
        <fullName evidence="2">Uncharacterized protein</fullName>
    </submittedName>
</protein>
<name>A0AAE9JL26_CAEBR</name>
<gene>
    <name evidence="2" type="ORF">L5515_007351</name>
</gene>
<feature type="region of interest" description="Disordered" evidence="1">
    <location>
        <begin position="129"/>
        <end position="174"/>
    </location>
</feature>